<dbReference type="Pfam" id="PF12680">
    <property type="entry name" value="SnoaL_2"/>
    <property type="match status" value="1"/>
</dbReference>
<dbReference type="EMBL" id="JBIASD010000054">
    <property type="protein sequence ID" value="MFF3671792.1"/>
    <property type="molecule type" value="Genomic_DNA"/>
</dbReference>
<dbReference type="PANTHER" id="PTHR38436:SF1">
    <property type="entry name" value="ESTER CYCLASE"/>
    <property type="match status" value="1"/>
</dbReference>
<dbReference type="Gene3D" id="3.10.450.50">
    <property type="match status" value="1"/>
</dbReference>
<keyword evidence="3" id="KW-1185">Reference proteome</keyword>
<dbReference type="InterPro" id="IPR009959">
    <property type="entry name" value="Cyclase_SnoaL-like"/>
</dbReference>
<dbReference type="SUPFAM" id="SSF54427">
    <property type="entry name" value="NTF2-like"/>
    <property type="match status" value="1"/>
</dbReference>
<evidence type="ECO:0000313" key="2">
    <source>
        <dbReference type="EMBL" id="MFF3671792.1"/>
    </source>
</evidence>
<comment type="caution">
    <text evidence="2">The sequence shown here is derived from an EMBL/GenBank/DDBJ whole genome shotgun (WGS) entry which is preliminary data.</text>
</comment>
<protein>
    <submittedName>
        <fullName evidence="2">Ester cyclase</fullName>
    </submittedName>
</protein>
<sequence>MSETREVRDRYTAAFSAHDMDALLATFSPAGVAVSPEGVCEGHGELASFVWQFWEAFPDVRLVVETATEQDDLAVDELVMVGTHDGPYVTPGGHVIPPSGRPLRLRCCSFAAVENRLIVSLRLYFDQVELLAQIGVSVEPPA</sequence>
<dbReference type="Proteomes" id="UP001602013">
    <property type="component" value="Unassembled WGS sequence"/>
</dbReference>
<reference evidence="2 3" key="1">
    <citation type="submission" date="2024-10" db="EMBL/GenBank/DDBJ databases">
        <title>The Natural Products Discovery Center: Release of the First 8490 Sequenced Strains for Exploring Actinobacteria Biosynthetic Diversity.</title>
        <authorList>
            <person name="Kalkreuter E."/>
            <person name="Kautsar S.A."/>
            <person name="Yang D."/>
            <person name="Bader C.D."/>
            <person name="Teijaro C.N."/>
            <person name="Fluegel L."/>
            <person name="Davis C.M."/>
            <person name="Simpson J.R."/>
            <person name="Lauterbach L."/>
            <person name="Steele A.D."/>
            <person name="Gui C."/>
            <person name="Meng S."/>
            <person name="Li G."/>
            <person name="Viehrig K."/>
            <person name="Ye F."/>
            <person name="Su P."/>
            <person name="Kiefer A.F."/>
            <person name="Nichols A."/>
            <person name="Cepeda A.J."/>
            <person name="Yan W."/>
            <person name="Fan B."/>
            <person name="Jiang Y."/>
            <person name="Adhikari A."/>
            <person name="Zheng C.-J."/>
            <person name="Schuster L."/>
            <person name="Cowan T.M."/>
            <person name="Smanski M.J."/>
            <person name="Chevrette M.G."/>
            <person name="De Carvalho L.P.S."/>
            <person name="Shen B."/>
        </authorList>
    </citation>
    <scope>NUCLEOTIDE SEQUENCE [LARGE SCALE GENOMIC DNA]</scope>
    <source>
        <strain evidence="2 3">NPDC002173</strain>
    </source>
</reference>
<proteinExistence type="predicted"/>
<dbReference type="RefSeq" id="WP_387417955.1">
    <property type="nucleotide sequence ID" value="NZ_CP191998.1"/>
</dbReference>
<evidence type="ECO:0000313" key="3">
    <source>
        <dbReference type="Proteomes" id="UP001602013"/>
    </source>
</evidence>
<name>A0ABW6T5Y7_9ACTN</name>
<gene>
    <name evidence="2" type="ORF">ACFYXI_40025</name>
</gene>
<organism evidence="2 3">
    <name type="scientific">Microtetraspora malaysiensis</name>
    <dbReference type="NCBI Taxonomy" id="161358"/>
    <lineage>
        <taxon>Bacteria</taxon>
        <taxon>Bacillati</taxon>
        <taxon>Actinomycetota</taxon>
        <taxon>Actinomycetes</taxon>
        <taxon>Streptosporangiales</taxon>
        <taxon>Streptosporangiaceae</taxon>
        <taxon>Microtetraspora</taxon>
    </lineage>
</organism>
<feature type="domain" description="SnoaL-like" evidence="1">
    <location>
        <begin position="10"/>
        <end position="120"/>
    </location>
</feature>
<dbReference type="InterPro" id="IPR032710">
    <property type="entry name" value="NTF2-like_dom_sf"/>
</dbReference>
<dbReference type="PANTHER" id="PTHR38436">
    <property type="entry name" value="POLYKETIDE CYCLASE SNOAL-LIKE DOMAIN"/>
    <property type="match status" value="1"/>
</dbReference>
<evidence type="ECO:0000259" key="1">
    <source>
        <dbReference type="Pfam" id="PF12680"/>
    </source>
</evidence>
<accession>A0ABW6T5Y7</accession>
<dbReference type="InterPro" id="IPR037401">
    <property type="entry name" value="SnoaL-like"/>
</dbReference>